<keyword evidence="4" id="KW-1185">Reference proteome</keyword>
<dbReference type="Gene3D" id="6.20.150.10">
    <property type="match status" value="1"/>
</dbReference>
<proteinExistence type="predicted"/>
<dbReference type="InterPro" id="IPR054122">
    <property type="entry name" value="Gp138-like_C"/>
</dbReference>
<dbReference type="HOGENOM" id="CLU_088884_5_0_6"/>
<feature type="domain" description="Gp138-like beta-helical trimerization" evidence="2">
    <location>
        <begin position="100"/>
        <end position="166"/>
    </location>
</feature>
<feature type="domain" description="Gp5/Type VI secretion system Vgr protein OB-fold" evidence="1">
    <location>
        <begin position="18"/>
        <end position="83"/>
    </location>
</feature>
<gene>
    <name evidence="3" type="ordered locus">Fraau_1001</name>
</gene>
<dbReference type="NCBIfam" id="TIGR01644">
    <property type="entry name" value="phage_P2_V"/>
    <property type="match status" value="1"/>
</dbReference>
<evidence type="ECO:0000259" key="1">
    <source>
        <dbReference type="Pfam" id="PF04717"/>
    </source>
</evidence>
<dbReference type="AlphaFoldDB" id="H8L2J8"/>
<evidence type="ECO:0000313" key="4">
    <source>
        <dbReference type="Proteomes" id="UP000005234"/>
    </source>
</evidence>
<dbReference type="InterPro" id="IPR006531">
    <property type="entry name" value="Gp5/Vgr_OB"/>
</dbReference>
<dbReference type="InterPro" id="IPR013046">
    <property type="entry name" value="GpV/Gp45"/>
</dbReference>
<reference evidence="3" key="1">
    <citation type="submission" date="2012-02" db="EMBL/GenBank/DDBJ databases">
        <title>The complete genome of Frateuria aurantia DSM 6220.</title>
        <authorList>
            <consortium name="US DOE Joint Genome Institute (JGI-PGF)"/>
            <person name="Lucas S."/>
            <person name="Copeland A."/>
            <person name="Lapidus A."/>
            <person name="Glavina del Rio T."/>
            <person name="Dalin E."/>
            <person name="Tice H."/>
            <person name="Bruce D."/>
            <person name="Goodwin L."/>
            <person name="Pitluck S."/>
            <person name="Peters L."/>
            <person name="Ovchinnikova G."/>
            <person name="Teshima H."/>
            <person name="Kyrpides N."/>
            <person name="Mavromatis K."/>
            <person name="Ivanova N."/>
            <person name="Brettin T."/>
            <person name="Detter J.C."/>
            <person name="Han C."/>
            <person name="Larimer F."/>
            <person name="Land M."/>
            <person name="Hauser L."/>
            <person name="Markowitz V."/>
            <person name="Cheng J.-F."/>
            <person name="Hugenholtz P."/>
            <person name="Woyke T."/>
            <person name="Wu D."/>
            <person name="Brambilla E."/>
            <person name="Klenk H.-P."/>
            <person name="Eisen J.A."/>
        </authorList>
    </citation>
    <scope>NUCLEOTIDE SEQUENCE</scope>
    <source>
        <strain evidence="3">DSM 6220</strain>
    </source>
</reference>
<dbReference type="Proteomes" id="UP000005234">
    <property type="component" value="Chromosome"/>
</dbReference>
<evidence type="ECO:0000259" key="2">
    <source>
        <dbReference type="Pfam" id="PF21930"/>
    </source>
</evidence>
<dbReference type="EMBL" id="CP003350">
    <property type="protein sequence ID" value="AFC85465.1"/>
    <property type="molecule type" value="Genomic_DNA"/>
</dbReference>
<name>H8L2J8_FRAAD</name>
<organism evidence="3 4">
    <name type="scientific">Frateuria aurantia (strain ATCC 33424 / DSM 6220 / KCTC 2777 / LMG 1558 / NBRC 3245 / NCIMB 13370)</name>
    <name type="common">Acetobacter aurantius</name>
    <dbReference type="NCBI Taxonomy" id="767434"/>
    <lineage>
        <taxon>Bacteria</taxon>
        <taxon>Pseudomonadati</taxon>
        <taxon>Pseudomonadota</taxon>
        <taxon>Gammaproteobacteria</taxon>
        <taxon>Lysobacterales</taxon>
        <taxon>Rhodanobacteraceae</taxon>
        <taxon>Frateuria</taxon>
    </lineage>
</organism>
<evidence type="ECO:0000313" key="3">
    <source>
        <dbReference type="EMBL" id="AFC85465.1"/>
    </source>
</evidence>
<dbReference type="KEGG" id="fau:Fraau_1001"/>
<dbReference type="InterPro" id="IPR037026">
    <property type="entry name" value="Vgr_OB-fold_dom_sf"/>
</dbReference>
<protein>
    <submittedName>
        <fullName evidence="3">Phage baseplate assembly protein V</fullName>
    </submittedName>
</protein>
<dbReference type="OrthoDB" id="4931325at2"/>
<dbReference type="eggNOG" id="COG4540">
    <property type="taxonomic scope" value="Bacteria"/>
</dbReference>
<dbReference type="Pfam" id="PF21930">
    <property type="entry name" value="Gp138_C"/>
    <property type="match status" value="1"/>
</dbReference>
<dbReference type="RefSeq" id="WP_014402471.1">
    <property type="nucleotide sequence ID" value="NC_017033.1"/>
</dbReference>
<sequence length="195" mass="19850">MSYPLAEHDRMIAAMLLPCVVEAVDPVQQRIKVSNGDWISPWVRWHSGAAGAVQIWRVPSVGEPGVLLSPSGTVAAGTFVPGLLSAQWPNSESSADVTSIQWPDGTRIAYDAASGALTAALPKGQLSASVGQVSAVLSEQSAVLTAPNIKLAGTVEIEGDLTVSGTAQAASLSSQGGIDAKGNIQAAGTVHGSNL</sequence>
<dbReference type="STRING" id="767434.Fraau_1001"/>
<dbReference type="Pfam" id="PF04717">
    <property type="entry name" value="Phage_base_V"/>
    <property type="match status" value="1"/>
</dbReference>
<accession>H8L2J8</accession>
<dbReference type="Gene3D" id="2.40.50.230">
    <property type="entry name" value="Gp5 N-terminal domain"/>
    <property type="match status" value="1"/>
</dbReference>